<dbReference type="Proteomes" id="UP000249799">
    <property type="component" value="Chromosome"/>
</dbReference>
<dbReference type="SMART" id="SM00382">
    <property type="entry name" value="AAA"/>
    <property type="match status" value="1"/>
</dbReference>
<dbReference type="InterPro" id="IPR002078">
    <property type="entry name" value="Sigma_54_int"/>
</dbReference>
<dbReference type="AlphaFoldDB" id="A0A2Z4FH68"/>
<dbReference type="CDD" id="cd00009">
    <property type="entry name" value="AAA"/>
    <property type="match status" value="1"/>
</dbReference>
<protein>
    <submittedName>
        <fullName evidence="1">Fis family transcriptional regulator</fullName>
    </submittedName>
</protein>
<accession>A0A2Z4FH68</accession>
<dbReference type="Gene3D" id="1.10.8.60">
    <property type="match status" value="1"/>
</dbReference>
<dbReference type="Gene3D" id="2.60.200.20">
    <property type="match status" value="1"/>
</dbReference>
<dbReference type="Pfam" id="PF02954">
    <property type="entry name" value="HTH_8"/>
    <property type="match status" value="1"/>
</dbReference>
<dbReference type="GO" id="GO:0005524">
    <property type="term" value="F:ATP binding"/>
    <property type="evidence" value="ECO:0007669"/>
    <property type="project" value="InterPro"/>
</dbReference>
<dbReference type="InterPro" id="IPR027417">
    <property type="entry name" value="P-loop_NTPase"/>
</dbReference>
<dbReference type="SUPFAM" id="SSF52540">
    <property type="entry name" value="P-loop containing nucleoside triphosphate hydrolases"/>
    <property type="match status" value="1"/>
</dbReference>
<dbReference type="InterPro" id="IPR000253">
    <property type="entry name" value="FHA_dom"/>
</dbReference>
<gene>
    <name evidence="1" type="ORF">DN745_00920</name>
</gene>
<dbReference type="PROSITE" id="PS50006">
    <property type="entry name" value="FHA_DOMAIN"/>
    <property type="match status" value="1"/>
</dbReference>
<dbReference type="Pfam" id="PF25601">
    <property type="entry name" value="AAA_lid_14"/>
    <property type="match status" value="1"/>
</dbReference>
<dbReference type="EMBL" id="CP030032">
    <property type="protein sequence ID" value="AWV87966.1"/>
    <property type="molecule type" value="Genomic_DNA"/>
</dbReference>
<dbReference type="InterPro" id="IPR058031">
    <property type="entry name" value="AAA_lid_NorR"/>
</dbReference>
<dbReference type="InterPro" id="IPR025943">
    <property type="entry name" value="Sigma_54_int_dom_ATP-bd_2"/>
</dbReference>
<dbReference type="InterPro" id="IPR002197">
    <property type="entry name" value="HTH_Fis"/>
</dbReference>
<dbReference type="SUPFAM" id="SSF49879">
    <property type="entry name" value="SMAD/FHA domain"/>
    <property type="match status" value="1"/>
</dbReference>
<dbReference type="Gene3D" id="3.40.50.300">
    <property type="entry name" value="P-loop containing nucleotide triphosphate hydrolases"/>
    <property type="match status" value="1"/>
</dbReference>
<dbReference type="InterPro" id="IPR009057">
    <property type="entry name" value="Homeodomain-like_sf"/>
</dbReference>
<reference evidence="1 2" key="1">
    <citation type="submission" date="2018-06" db="EMBL/GenBank/DDBJ databases">
        <title>Lujinxingia sediminis gen. nov. sp. nov., a new facultative anaerobic member of the class Deltaproteobacteria, and proposal of Lujinxingaceae fam. nov.</title>
        <authorList>
            <person name="Guo L.-Y."/>
            <person name="Li C.-M."/>
            <person name="Wang S."/>
            <person name="Du Z.-J."/>
        </authorList>
    </citation>
    <scope>NUCLEOTIDE SEQUENCE [LARGE SCALE GENOMIC DNA]</scope>
    <source>
        <strain evidence="1 2">FA350</strain>
    </source>
</reference>
<keyword evidence="2" id="KW-1185">Reference proteome</keyword>
<dbReference type="Gene3D" id="1.10.10.60">
    <property type="entry name" value="Homeodomain-like"/>
    <property type="match status" value="1"/>
</dbReference>
<dbReference type="GO" id="GO:0006355">
    <property type="term" value="P:regulation of DNA-templated transcription"/>
    <property type="evidence" value="ECO:0007669"/>
    <property type="project" value="InterPro"/>
</dbReference>
<dbReference type="PANTHER" id="PTHR32071:SF117">
    <property type="entry name" value="PTS-DEPENDENT DIHYDROXYACETONE KINASE OPERON REGULATORY PROTEIN-RELATED"/>
    <property type="match status" value="1"/>
</dbReference>
<dbReference type="InterPro" id="IPR003593">
    <property type="entry name" value="AAA+_ATPase"/>
</dbReference>
<dbReference type="CDD" id="cd00060">
    <property type="entry name" value="FHA"/>
    <property type="match status" value="1"/>
</dbReference>
<evidence type="ECO:0000313" key="2">
    <source>
        <dbReference type="Proteomes" id="UP000249799"/>
    </source>
</evidence>
<proteinExistence type="predicted"/>
<organism evidence="1 2">
    <name type="scientific">Bradymonas sediminis</name>
    <dbReference type="NCBI Taxonomy" id="1548548"/>
    <lineage>
        <taxon>Bacteria</taxon>
        <taxon>Deltaproteobacteria</taxon>
        <taxon>Bradymonadales</taxon>
        <taxon>Bradymonadaceae</taxon>
        <taxon>Bradymonas</taxon>
    </lineage>
</organism>
<dbReference type="PROSITE" id="PS50045">
    <property type="entry name" value="SIGMA54_INTERACT_4"/>
    <property type="match status" value="1"/>
</dbReference>
<dbReference type="FunFam" id="3.40.50.300:FF:000006">
    <property type="entry name" value="DNA-binding transcriptional regulator NtrC"/>
    <property type="match status" value="1"/>
</dbReference>
<dbReference type="GO" id="GO:0043565">
    <property type="term" value="F:sequence-specific DNA binding"/>
    <property type="evidence" value="ECO:0007669"/>
    <property type="project" value="InterPro"/>
</dbReference>
<dbReference type="OrthoDB" id="5485507at2"/>
<dbReference type="KEGG" id="bsed:DN745_00920"/>
<dbReference type="Pfam" id="PF00158">
    <property type="entry name" value="Sigma54_activat"/>
    <property type="match status" value="1"/>
</dbReference>
<dbReference type="PROSITE" id="PS00676">
    <property type="entry name" value="SIGMA54_INTERACT_2"/>
    <property type="match status" value="1"/>
</dbReference>
<dbReference type="SMART" id="SM00240">
    <property type="entry name" value="FHA"/>
    <property type="match status" value="1"/>
</dbReference>
<dbReference type="PROSITE" id="PS00675">
    <property type="entry name" value="SIGMA54_INTERACT_1"/>
    <property type="match status" value="1"/>
</dbReference>
<dbReference type="PROSITE" id="PS00688">
    <property type="entry name" value="SIGMA54_INTERACT_3"/>
    <property type="match status" value="1"/>
</dbReference>
<dbReference type="SUPFAM" id="SSF46689">
    <property type="entry name" value="Homeodomain-like"/>
    <property type="match status" value="1"/>
</dbReference>
<dbReference type="InterPro" id="IPR008984">
    <property type="entry name" value="SMAD_FHA_dom_sf"/>
</dbReference>
<dbReference type="RefSeq" id="WP_111331287.1">
    <property type="nucleotide sequence ID" value="NZ_CP030032.1"/>
</dbReference>
<dbReference type="Pfam" id="PF00498">
    <property type="entry name" value="FHA"/>
    <property type="match status" value="1"/>
</dbReference>
<name>A0A2Z4FH68_9DELT</name>
<dbReference type="PANTHER" id="PTHR32071">
    <property type="entry name" value="TRANSCRIPTIONAL REGULATORY PROTEIN"/>
    <property type="match status" value="1"/>
</dbReference>
<dbReference type="InterPro" id="IPR025944">
    <property type="entry name" value="Sigma_54_int_dom_CS"/>
</dbReference>
<sequence length="462" mass="51435">MSDTTRTVFLDSGEQLLELQKYQLRVVGGEGEHAQAHVFEARKVQIGSSPENDLVLDDPAVSRFHAVIEVDERGYLLRDTGSKNGTFVGKLGVREIYLSDGCVFRVGNTEVNFTITEVPAEVHFSNKTHFGKMLGGSLVMREMFSMLERVAPTDATVLIEGESGTGKELVAEALHAHSARKDGPFIVIDCSAIARDLIESELFGHIKGAFTGATGTRQGAFEAADGGTLFLDELGELDRDLQPKLLRALEKREIKPVGSNTTIKTNVRVVAATNRRLIHEVKEGNFREDLYFRLAVIKVEMPPLRERPEDIPVLVEHFLGAANEMAGRDGVDVSYKTMEKLKRHRWPGNVRELKNFVERAVLLTHGDQIETRFLQSREPVDEKPPVVLESAASMAGLALEQGLPFKDAKNRLIEEFEKSYWMRLLEQSDGNVSEAARIAGVHRKSVEYILKKLDISRDDLGS</sequence>
<evidence type="ECO:0000313" key="1">
    <source>
        <dbReference type="EMBL" id="AWV87966.1"/>
    </source>
</evidence>
<dbReference type="InterPro" id="IPR025662">
    <property type="entry name" value="Sigma_54_int_dom_ATP-bd_1"/>
</dbReference>
<dbReference type="PRINTS" id="PR01590">
    <property type="entry name" value="HTHFIS"/>
</dbReference>